<evidence type="ECO:0000313" key="2">
    <source>
        <dbReference type="EMBL" id="KAL1635937.1"/>
    </source>
</evidence>
<keyword evidence="1" id="KW-1133">Transmembrane helix</keyword>
<organism evidence="2 3">
    <name type="scientific">Diplodia intermedia</name>
    <dbReference type="NCBI Taxonomy" id="856260"/>
    <lineage>
        <taxon>Eukaryota</taxon>
        <taxon>Fungi</taxon>
        <taxon>Dikarya</taxon>
        <taxon>Ascomycota</taxon>
        <taxon>Pezizomycotina</taxon>
        <taxon>Dothideomycetes</taxon>
        <taxon>Dothideomycetes incertae sedis</taxon>
        <taxon>Botryosphaeriales</taxon>
        <taxon>Botryosphaeriaceae</taxon>
        <taxon>Diplodia</taxon>
    </lineage>
</organism>
<evidence type="ECO:0000256" key="1">
    <source>
        <dbReference type="SAM" id="Phobius"/>
    </source>
</evidence>
<name>A0ABR3T8W5_9PEZI</name>
<reference evidence="2 3" key="1">
    <citation type="journal article" date="2023" name="Plant Dis.">
        <title>First Report of Diplodia intermedia Causing Canker and Dieback Diseases on Apple Trees in Canada.</title>
        <authorList>
            <person name="Ellouze W."/>
            <person name="Ilyukhin E."/>
            <person name="Sulman M."/>
            <person name="Ali S."/>
        </authorList>
    </citation>
    <scope>NUCLEOTIDE SEQUENCE [LARGE SCALE GENOMIC DNA]</scope>
    <source>
        <strain evidence="2 3">M45-28</strain>
    </source>
</reference>
<feature type="non-terminal residue" evidence="2">
    <location>
        <position position="634"/>
    </location>
</feature>
<keyword evidence="3" id="KW-1185">Reference proteome</keyword>
<proteinExistence type="predicted"/>
<comment type="caution">
    <text evidence="2">The sequence shown here is derived from an EMBL/GenBank/DDBJ whole genome shotgun (WGS) entry which is preliminary data.</text>
</comment>
<evidence type="ECO:0000313" key="3">
    <source>
        <dbReference type="Proteomes" id="UP001521184"/>
    </source>
</evidence>
<protein>
    <submittedName>
        <fullName evidence="2">Uncharacterized protein</fullName>
    </submittedName>
</protein>
<keyword evidence="1" id="KW-0812">Transmembrane</keyword>
<dbReference type="EMBL" id="JAKEKT020000108">
    <property type="protein sequence ID" value="KAL1635937.1"/>
    <property type="molecule type" value="Genomic_DNA"/>
</dbReference>
<keyword evidence="1" id="KW-0472">Membrane</keyword>
<accession>A0ABR3T8W5</accession>
<sequence length="634" mass="70089">MLRADSGCTYGLTLNPEMDIVIQGGSSWSNISAFNDRDYGQFSETYEGDLSQNSYGRLNTSNCRDQELLFTTTVWNSSAGNFSFAPDFQASGNLCSAKYYMAETLVTATLSDSSSEISFDEEEYRKSRIPIPENLLDIYGMQNLTLSPNWTDYIALPDKQTRAAAGGLSVLLAALYDFDTAAMIKDEDFIKNATRIKQRLFGEVLQFSLTHEGSPQETFQGKITVIQPRIVVTLATAVVLALLLFHSFCLSLLAWRLSSLQRRPLNLSRNPYTLIGTATLVAHDKQIRDKFLPYPDKDQESLLSRLGVEKFYTSPNMLHGEPPFTPVVTISMSAMFQRGEAVLNNNATIERSLELRQIPWLFEVNRYIDSDRGYTTAAGVINNLYTKLSTNWMYSAILQLALNGSQPAWSQDGWSFVPLNLSSVASNIHIQDVGNGSNSGLFVPGTLVTVSTPAVRGIIDCTPYDGFGNISEALITSEVHVSSSSENITTYTPSVAPSILRDTPILSHDYQIACCANITDEAQSHAAIGYWSQINQSSNPLQSQTWPVHFATKWIYGDSVTADDDMGLYFTEIPAVQALRCTPSIQTASADVTVDITSGRVKSFTIVDEPTDDPNVWTEAFVQHESTMDMNFSN</sequence>
<gene>
    <name evidence="2" type="ORF">SLS58_010043</name>
</gene>
<dbReference type="Proteomes" id="UP001521184">
    <property type="component" value="Unassembled WGS sequence"/>
</dbReference>
<feature type="transmembrane region" description="Helical" evidence="1">
    <location>
        <begin position="230"/>
        <end position="255"/>
    </location>
</feature>